<evidence type="ECO:0000256" key="4">
    <source>
        <dbReference type="ARBA" id="ARBA00022741"/>
    </source>
</evidence>
<dbReference type="EC" id="2.7.11.1" evidence="1"/>
<name>A0AAD1Y9W9_EUPCR</name>
<gene>
    <name evidence="13" type="ORF">ECRASSUSDP1_LOCUS28842</name>
</gene>
<keyword evidence="5" id="KW-0418">Kinase</keyword>
<evidence type="ECO:0000256" key="6">
    <source>
        <dbReference type="ARBA" id="ARBA00022840"/>
    </source>
</evidence>
<dbReference type="Gene3D" id="3.30.200.20">
    <property type="entry name" value="Phosphorylase Kinase, domain 1"/>
    <property type="match status" value="1"/>
</dbReference>
<dbReference type="SMART" id="SM00220">
    <property type="entry name" value="S_TKc"/>
    <property type="match status" value="1"/>
</dbReference>
<dbReference type="InterPro" id="IPR000719">
    <property type="entry name" value="Prot_kinase_dom"/>
</dbReference>
<feature type="domain" description="AGC-kinase C-terminal" evidence="12">
    <location>
        <begin position="282"/>
        <end position="354"/>
    </location>
</feature>
<evidence type="ECO:0000259" key="11">
    <source>
        <dbReference type="PROSITE" id="PS50011"/>
    </source>
</evidence>
<feature type="region of interest" description="Disordered" evidence="10">
    <location>
        <begin position="362"/>
        <end position="440"/>
    </location>
</feature>
<dbReference type="Pfam" id="PF00069">
    <property type="entry name" value="Pkinase"/>
    <property type="match status" value="1"/>
</dbReference>
<evidence type="ECO:0000259" key="12">
    <source>
        <dbReference type="PROSITE" id="PS51285"/>
    </source>
</evidence>
<feature type="compositionally biased region" description="Basic and acidic residues" evidence="10">
    <location>
        <begin position="385"/>
        <end position="394"/>
    </location>
</feature>
<feature type="binding site" evidence="9">
    <location>
        <position position="63"/>
    </location>
    <ligand>
        <name>ATP</name>
        <dbReference type="ChEBI" id="CHEBI:30616"/>
    </ligand>
</feature>
<evidence type="ECO:0000256" key="1">
    <source>
        <dbReference type="ARBA" id="ARBA00012513"/>
    </source>
</evidence>
<protein>
    <recommendedName>
        <fullName evidence="1">non-specific serine/threonine protein kinase</fullName>
        <ecNumber evidence="1">2.7.11.1</ecNumber>
    </recommendedName>
</protein>
<dbReference type="GO" id="GO:0035556">
    <property type="term" value="P:intracellular signal transduction"/>
    <property type="evidence" value="ECO:0007669"/>
    <property type="project" value="TreeGrafter"/>
</dbReference>
<dbReference type="InterPro" id="IPR000961">
    <property type="entry name" value="AGC-kinase_C"/>
</dbReference>
<dbReference type="PANTHER" id="PTHR24356">
    <property type="entry name" value="SERINE/THREONINE-PROTEIN KINASE"/>
    <property type="match status" value="1"/>
</dbReference>
<keyword evidence="14" id="KW-1185">Reference proteome</keyword>
<sequence>MGNCSFKSERDGDEVSCKVVTKNQFMMMYVIGKGGFGRVWRVQEGDIQYAMKEMSKQRILAKKSVNSVLNERNLLSKLHNDYIVNMKYAFQDRHNLYLIMDYLGGGDLRYHICKHRRFTELQTKFFAANIILGLEYCHKNSIIHRDIKPENIVFDNDGYLRITDFGIARIWNPENKKDTSGTPGYMAPEVMCRQNHGVAVDYFALGVIVFECIFGFRPYRGKSRKEIRDQILAKQIKIRAHDIPEGWSSEACDFANKLLQRKPGSRLGYNGPSEVKSHPWFDGFPWEELEKKQLIAPFIPDSTDNFDVKVTNDGWKDEDSDKMKEANILLRRETVQDLFKGYYYDQSFESFGYNIEEKYKTAPRIIQQRRGPPSRTMRPSPSRNSDSHMDRDNRINSGLGRTRSNAQPNNIASASTEEGKNNISATFQRYKPISRPDSAMMGRINSKNITKYQTRASGGGIAKMSLPKGPFHFRNESKKISQICSRSSTRRSTKTGSSSQQ</sequence>
<dbReference type="Proteomes" id="UP001295684">
    <property type="component" value="Unassembled WGS sequence"/>
</dbReference>
<feature type="compositionally biased region" description="Low complexity" evidence="10">
    <location>
        <begin position="369"/>
        <end position="384"/>
    </location>
</feature>
<dbReference type="InterPro" id="IPR017441">
    <property type="entry name" value="Protein_kinase_ATP_BS"/>
</dbReference>
<evidence type="ECO:0000256" key="5">
    <source>
        <dbReference type="ARBA" id="ARBA00022777"/>
    </source>
</evidence>
<dbReference type="PROSITE" id="PS50011">
    <property type="entry name" value="PROTEIN_KINASE_DOM"/>
    <property type="match status" value="1"/>
</dbReference>
<evidence type="ECO:0000256" key="7">
    <source>
        <dbReference type="ARBA" id="ARBA00047899"/>
    </source>
</evidence>
<feature type="compositionally biased region" description="Polar residues" evidence="10">
    <location>
        <begin position="402"/>
        <end position="427"/>
    </location>
</feature>
<proteinExistence type="predicted"/>
<dbReference type="PROSITE" id="PS00107">
    <property type="entry name" value="PROTEIN_KINASE_ATP"/>
    <property type="match status" value="1"/>
</dbReference>
<dbReference type="Gene3D" id="1.10.510.10">
    <property type="entry name" value="Transferase(Phosphotransferase) domain 1"/>
    <property type="match status" value="1"/>
</dbReference>
<dbReference type="InterPro" id="IPR008271">
    <property type="entry name" value="Ser/Thr_kinase_AS"/>
</dbReference>
<evidence type="ECO:0000313" key="14">
    <source>
        <dbReference type="Proteomes" id="UP001295684"/>
    </source>
</evidence>
<dbReference type="InterPro" id="IPR050236">
    <property type="entry name" value="Ser_Thr_kinase_AGC"/>
</dbReference>
<dbReference type="PROSITE" id="PS51285">
    <property type="entry name" value="AGC_KINASE_CTER"/>
    <property type="match status" value="1"/>
</dbReference>
<dbReference type="GO" id="GO:0004674">
    <property type="term" value="F:protein serine/threonine kinase activity"/>
    <property type="evidence" value="ECO:0007669"/>
    <property type="project" value="UniProtKB-KW"/>
</dbReference>
<dbReference type="AlphaFoldDB" id="A0AAD1Y9W9"/>
<evidence type="ECO:0000256" key="10">
    <source>
        <dbReference type="SAM" id="MobiDB-lite"/>
    </source>
</evidence>
<evidence type="ECO:0000313" key="13">
    <source>
        <dbReference type="EMBL" id="CAI2387213.1"/>
    </source>
</evidence>
<keyword evidence="2" id="KW-0723">Serine/threonine-protein kinase</keyword>
<evidence type="ECO:0000256" key="9">
    <source>
        <dbReference type="PROSITE-ProRule" id="PRU10141"/>
    </source>
</evidence>
<organism evidence="13 14">
    <name type="scientific">Euplotes crassus</name>
    <dbReference type="NCBI Taxonomy" id="5936"/>
    <lineage>
        <taxon>Eukaryota</taxon>
        <taxon>Sar</taxon>
        <taxon>Alveolata</taxon>
        <taxon>Ciliophora</taxon>
        <taxon>Intramacronucleata</taxon>
        <taxon>Spirotrichea</taxon>
        <taxon>Hypotrichia</taxon>
        <taxon>Euplotida</taxon>
        <taxon>Euplotidae</taxon>
        <taxon>Moneuplotes</taxon>
    </lineage>
</organism>
<evidence type="ECO:0000256" key="8">
    <source>
        <dbReference type="ARBA" id="ARBA00048679"/>
    </source>
</evidence>
<dbReference type="InterPro" id="IPR011009">
    <property type="entry name" value="Kinase-like_dom_sf"/>
</dbReference>
<feature type="region of interest" description="Disordered" evidence="10">
    <location>
        <begin position="460"/>
        <end position="501"/>
    </location>
</feature>
<dbReference type="EMBL" id="CAMPGE010029729">
    <property type="protein sequence ID" value="CAI2387213.1"/>
    <property type="molecule type" value="Genomic_DNA"/>
</dbReference>
<evidence type="ECO:0000256" key="2">
    <source>
        <dbReference type="ARBA" id="ARBA00022527"/>
    </source>
</evidence>
<accession>A0AAD1Y9W9</accession>
<dbReference type="SUPFAM" id="SSF56112">
    <property type="entry name" value="Protein kinase-like (PK-like)"/>
    <property type="match status" value="1"/>
</dbReference>
<dbReference type="FunFam" id="1.10.510.10:FF:000454">
    <property type="entry name" value="Uncharacterized protein"/>
    <property type="match status" value="1"/>
</dbReference>
<dbReference type="PROSITE" id="PS00108">
    <property type="entry name" value="PROTEIN_KINASE_ST"/>
    <property type="match status" value="1"/>
</dbReference>
<dbReference type="GO" id="GO:0005524">
    <property type="term" value="F:ATP binding"/>
    <property type="evidence" value="ECO:0007669"/>
    <property type="project" value="UniProtKB-UniRule"/>
</dbReference>
<keyword evidence="4 9" id="KW-0547">Nucleotide-binding</keyword>
<keyword evidence="6 9" id="KW-0067">ATP-binding</keyword>
<comment type="catalytic activity">
    <reaction evidence="7">
        <text>L-threonyl-[protein] + ATP = O-phospho-L-threonyl-[protein] + ADP + H(+)</text>
        <dbReference type="Rhea" id="RHEA:46608"/>
        <dbReference type="Rhea" id="RHEA-COMP:11060"/>
        <dbReference type="Rhea" id="RHEA-COMP:11605"/>
        <dbReference type="ChEBI" id="CHEBI:15378"/>
        <dbReference type="ChEBI" id="CHEBI:30013"/>
        <dbReference type="ChEBI" id="CHEBI:30616"/>
        <dbReference type="ChEBI" id="CHEBI:61977"/>
        <dbReference type="ChEBI" id="CHEBI:456216"/>
        <dbReference type="EC" id="2.7.11.1"/>
    </reaction>
</comment>
<comment type="catalytic activity">
    <reaction evidence="8">
        <text>L-seryl-[protein] + ATP = O-phospho-L-seryl-[protein] + ADP + H(+)</text>
        <dbReference type="Rhea" id="RHEA:17989"/>
        <dbReference type="Rhea" id="RHEA-COMP:9863"/>
        <dbReference type="Rhea" id="RHEA-COMP:11604"/>
        <dbReference type="ChEBI" id="CHEBI:15378"/>
        <dbReference type="ChEBI" id="CHEBI:29999"/>
        <dbReference type="ChEBI" id="CHEBI:30616"/>
        <dbReference type="ChEBI" id="CHEBI:83421"/>
        <dbReference type="ChEBI" id="CHEBI:456216"/>
        <dbReference type="EC" id="2.7.11.1"/>
    </reaction>
</comment>
<keyword evidence="3" id="KW-0808">Transferase</keyword>
<reference evidence="13" key="1">
    <citation type="submission" date="2023-07" db="EMBL/GenBank/DDBJ databases">
        <authorList>
            <consortium name="AG Swart"/>
            <person name="Singh M."/>
            <person name="Singh A."/>
            <person name="Seah K."/>
            <person name="Emmerich C."/>
        </authorList>
    </citation>
    <scope>NUCLEOTIDE SEQUENCE</scope>
    <source>
        <strain evidence="13">DP1</strain>
    </source>
</reference>
<evidence type="ECO:0000256" key="3">
    <source>
        <dbReference type="ARBA" id="ARBA00022679"/>
    </source>
</evidence>
<feature type="domain" description="Protein kinase" evidence="11">
    <location>
        <begin position="25"/>
        <end position="281"/>
    </location>
</feature>
<dbReference type="PANTHER" id="PTHR24356:SF374">
    <property type="entry name" value="PROTEIN KINASE DOMAIN-CONTAINING PROTEIN"/>
    <property type="match status" value="1"/>
</dbReference>
<comment type="caution">
    <text evidence="13">The sequence shown here is derived from an EMBL/GenBank/DDBJ whole genome shotgun (WGS) entry which is preliminary data.</text>
</comment>